<dbReference type="InterPro" id="IPR039461">
    <property type="entry name" value="Peptidase_M49"/>
</dbReference>
<accession>A0A1E1JQM1</accession>
<sequence>MSRPVLASCTSAQLLGITGPKYRSVRDDQGLKHILLSNSLAAVPCHEHVPFISSDDLEMYKRLDQTNLNAMTCLNELIGHECGRLIQKDSAGNINFDMGNIPLSPFTGLAIKSGYAAGEIPKSVFGGMYNALNECLAESIALVLMKEEEVLEALGVIQAGVTAKEGTAPTDEDYLQGGFYLIHGTVLYNAYLQIIWLALNGLASYDPEKKVCNSNASVLCRAASQESVLQTWAEAHDRARFGILKTLLLAVPSPLKIQNHPDGKANLTIKLSNDLVYIAGHRAVSDLATHLHVYKCTADFECGRDNFESITTVDGLALTWRDAVMVRKKPRPLFVMGNTFLETGEVRYQTYPATREGLIQSWADRGV</sequence>
<dbReference type="GO" id="GO:0008239">
    <property type="term" value="F:dipeptidyl-peptidase activity"/>
    <property type="evidence" value="ECO:0007669"/>
    <property type="project" value="TreeGrafter"/>
</dbReference>
<dbReference type="STRING" id="914237.A0A1E1JQM1"/>
<dbReference type="Proteomes" id="UP000178129">
    <property type="component" value="Unassembled WGS sequence"/>
</dbReference>
<dbReference type="AlphaFoldDB" id="A0A1E1JQM1"/>
<protein>
    <submittedName>
        <fullName evidence="3">Uncharacterized protein</fullName>
    </submittedName>
</protein>
<dbReference type="PANTHER" id="PTHR23422:SF11">
    <property type="entry name" value="DIPEPTIDYL PEPTIDASE 3"/>
    <property type="match status" value="1"/>
</dbReference>
<comment type="caution">
    <text evidence="3">The sequence shown here is derived from an EMBL/GenBank/DDBJ whole genome shotgun (WGS) entry which is preliminary data.</text>
</comment>
<proteinExistence type="predicted"/>
<gene>
    <name evidence="3" type="ORF">RCO7_00918</name>
</gene>
<dbReference type="GO" id="GO:0046872">
    <property type="term" value="F:metal ion binding"/>
    <property type="evidence" value="ECO:0007669"/>
    <property type="project" value="UniProtKB-KW"/>
</dbReference>
<reference evidence="4" key="1">
    <citation type="submission" date="2016-03" db="EMBL/GenBank/DDBJ databases">
        <authorList>
            <person name="Ploux O."/>
        </authorList>
    </citation>
    <scope>NUCLEOTIDE SEQUENCE [LARGE SCALE GENOMIC DNA]</scope>
    <source>
        <strain evidence="4">UK7</strain>
    </source>
</reference>
<keyword evidence="1" id="KW-0479">Metal-binding</keyword>
<dbReference type="GO" id="GO:0005737">
    <property type="term" value="C:cytoplasm"/>
    <property type="evidence" value="ECO:0007669"/>
    <property type="project" value="TreeGrafter"/>
</dbReference>
<name>A0A1E1JQM1_9HELO</name>
<evidence type="ECO:0000313" key="3">
    <source>
        <dbReference type="EMBL" id="CZS87942.1"/>
    </source>
</evidence>
<evidence type="ECO:0000256" key="2">
    <source>
        <dbReference type="ARBA" id="ARBA00022801"/>
    </source>
</evidence>
<keyword evidence="2" id="KW-0378">Hydrolase</keyword>
<evidence type="ECO:0000313" key="4">
    <source>
        <dbReference type="Proteomes" id="UP000178129"/>
    </source>
</evidence>
<dbReference type="Pfam" id="PF03571">
    <property type="entry name" value="Peptidase_M49"/>
    <property type="match status" value="1"/>
</dbReference>
<organism evidence="3 4">
    <name type="scientific">Rhynchosporium graminicola</name>
    <dbReference type="NCBI Taxonomy" id="2792576"/>
    <lineage>
        <taxon>Eukaryota</taxon>
        <taxon>Fungi</taxon>
        <taxon>Dikarya</taxon>
        <taxon>Ascomycota</taxon>
        <taxon>Pezizomycotina</taxon>
        <taxon>Leotiomycetes</taxon>
        <taxon>Helotiales</taxon>
        <taxon>Ploettnerulaceae</taxon>
        <taxon>Rhynchosporium</taxon>
    </lineage>
</organism>
<keyword evidence="4" id="KW-1185">Reference proteome</keyword>
<dbReference type="EMBL" id="FJUW01000001">
    <property type="protein sequence ID" value="CZS87942.1"/>
    <property type="molecule type" value="Genomic_DNA"/>
</dbReference>
<evidence type="ECO:0000256" key="1">
    <source>
        <dbReference type="ARBA" id="ARBA00022723"/>
    </source>
</evidence>
<dbReference type="PANTHER" id="PTHR23422">
    <property type="entry name" value="DIPEPTIDYL PEPTIDASE III-RELATED"/>
    <property type="match status" value="1"/>
</dbReference>
<dbReference type="InParanoid" id="A0A1E1JQM1"/>